<keyword evidence="5" id="KW-1185">Reference proteome</keyword>
<evidence type="ECO:0000313" key="5">
    <source>
        <dbReference type="Proteomes" id="UP000095287"/>
    </source>
</evidence>
<name>A0A1I7YTQ0_9BILA</name>
<comment type="subcellular location">
    <subcellularLocation>
        <location evidence="1">Nucleus</location>
    </subcellularLocation>
</comment>
<feature type="compositionally biased region" description="Acidic residues" evidence="3">
    <location>
        <begin position="114"/>
        <end position="123"/>
    </location>
</feature>
<protein>
    <submittedName>
        <fullName evidence="6">SRI domain-containing protein</fullName>
    </submittedName>
</protein>
<dbReference type="InterPro" id="IPR013257">
    <property type="entry name" value="SRI"/>
</dbReference>
<organism evidence="5 6">
    <name type="scientific">Steinernema glaseri</name>
    <dbReference type="NCBI Taxonomy" id="37863"/>
    <lineage>
        <taxon>Eukaryota</taxon>
        <taxon>Metazoa</taxon>
        <taxon>Ecdysozoa</taxon>
        <taxon>Nematoda</taxon>
        <taxon>Chromadorea</taxon>
        <taxon>Rhabditida</taxon>
        <taxon>Tylenchina</taxon>
        <taxon>Panagrolaimomorpha</taxon>
        <taxon>Strongyloidoidea</taxon>
        <taxon>Steinernematidae</taxon>
        <taxon>Steinernema</taxon>
    </lineage>
</organism>
<evidence type="ECO:0000256" key="3">
    <source>
        <dbReference type="SAM" id="MobiDB-lite"/>
    </source>
</evidence>
<dbReference type="Pfam" id="PF08236">
    <property type="entry name" value="SRI"/>
    <property type="match status" value="1"/>
</dbReference>
<reference evidence="6" key="1">
    <citation type="submission" date="2016-11" db="UniProtKB">
        <authorList>
            <consortium name="WormBaseParasite"/>
        </authorList>
    </citation>
    <scope>IDENTIFICATION</scope>
</reference>
<dbReference type="InterPro" id="IPR038190">
    <property type="entry name" value="SRI_sf"/>
</dbReference>
<feature type="region of interest" description="Disordered" evidence="3">
    <location>
        <begin position="104"/>
        <end position="136"/>
    </location>
</feature>
<dbReference type="Gene3D" id="1.10.1740.100">
    <property type="entry name" value="Set2, Rpb1 interacting domain"/>
    <property type="match status" value="1"/>
</dbReference>
<evidence type="ECO:0000256" key="1">
    <source>
        <dbReference type="ARBA" id="ARBA00004123"/>
    </source>
</evidence>
<dbReference type="GO" id="GO:0006355">
    <property type="term" value="P:regulation of DNA-templated transcription"/>
    <property type="evidence" value="ECO:0007669"/>
    <property type="project" value="InterPro"/>
</dbReference>
<keyword evidence="2" id="KW-0539">Nucleus</keyword>
<evidence type="ECO:0000313" key="6">
    <source>
        <dbReference type="WBParaSite" id="L893_g19620.t1"/>
    </source>
</evidence>
<accession>A0A1I7YTQ0</accession>
<evidence type="ECO:0000259" key="4">
    <source>
        <dbReference type="Pfam" id="PF08236"/>
    </source>
</evidence>
<dbReference type="Proteomes" id="UP000095287">
    <property type="component" value="Unplaced"/>
</dbReference>
<feature type="domain" description="Set2 Rpb1 interacting" evidence="4">
    <location>
        <begin position="171"/>
        <end position="238"/>
    </location>
</feature>
<evidence type="ECO:0000256" key="2">
    <source>
        <dbReference type="ARBA" id="ARBA00023242"/>
    </source>
</evidence>
<proteinExistence type="predicted"/>
<dbReference type="AlphaFoldDB" id="A0A1I7YTQ0"/>
<dbReference type="GO" id="GO:0005694">
    <property type="term" value="C:chromosome"/>
    <property type="evidence" value="ECO:0007669"/>
    <property type="project" value="InterPro"/>
</dbReference>
<sequence length="245" mass="28036">MLETSEKEVGQKSLVLTPQDQRHIEEMSNSEGSIPAPVLPTASMIEKTPILAALLVRPTDLEHARQLVSNVRAYIAYLTAFIEREEAAQREPRQSLEERLSELVQDLEPVDVSPAEDENPETPEDVHSTSNRGHSYSQNASFTLKQSHVQVPCTSTDMADSYETRVKFKADIVKVVQSMLEPYRKKLFKCPKEFKRVTRKLTHSILEVEEKNQTILVVTDGVRNNAKKYVRCYIEHLEKESWKSR</sequence>
<dbReference type="WBParaSite" id="L893_g19620.t1">
    <property type="protein sequence ID" value="L893_g19620.t1"/>
    <property type="gene ID" value="L893_g19620"/>
</dbReference>